<evidence type="ECO:0000313" key="5">
    <source>
        <dbReference type="EMBL" id="MDP9898899.1"/>
    </source>
</evidence>
<evidence type="ECO:0000256" key="1">
    <source>
        <dbReference type="ARBA" id="ARBA00023015"/>
    </source>
</evidence>
<evidence type="ECO:0000259" key="4">
    <source>
        <dbReference type="PROSITE" id="PS01124"/>
    </source>
</evidence>
<evidence type="ECO:0000256" key="2">
    <source>
        <dbReference type="ARBA" id="ARBA00023125"/>
    </source>
</evidence>
<dbReference type="PANTHER" id="PTHR46796">
    <property type="entry name" value="HTH-TYPE TRANSCRIPTIONAL ACTIVATOR RHAS-RELATED"/>
    <property type="match status" value="1"/>
</dbReference>
<dbReference type="InterPro" id="IPR050204">
    <property type="entry name" value="AraC_XylS_family_regulators"/>
</dbReference>
<dbReference type="InterPro" id="IPR018060">
    <property type="entry name" value="HTH_AraC"/>
</dbReference>
<keyword evidence="3" id="KW-0804">Transcription</keyword>
<comment type="caution">
    <text evidence="5">The sequence shown here is derived from an EMBL/GenBank/DDBJ whole genome shotgun (WGS) entry which is preliminary data.</text>
</comment>
<dbReference type="PROSITE" id="PS01124">
    <property type="entry name" value="HTH_ARAC_FAMILY_2"/>
    <property type="match status" value="1"/>
</dbReference>
<keyword evidence="6" id="KW-1185">Reference proteome</keyword>
<dbReference type="Pfam" id="PF14525">
    <property type="entry name" value="AraC_binding_2"/>
    <property type="match status" value="1"/>
</dbReference>
<reference evidence="5 6" key="1">
    <citation type="submission" date="2023-07" db="EMBL/GenBank/DDBJ databases">
        <title>Sorghum-associated microbial communities from plants grown in Nebraska, USA.</title>
        <authorList>
            <person name="Schachtman D."/>
        </authorList>
    </citation>
    <scope>NUCLEOTIDE SEQUENCE [LARGE SCALE GENOMIC DNA]</scope>
    <source>
        <strain evidence="5 6">DS1607</strain>
    </source>
</reference>
<dbReference type="Proteomes" id="UP001226867">
    <property type="component" value="Unassembled WGS sequence"/>
</dbReference>
<evidence type="ECO:0000313" key="6">
    <source>
        <dbReference type="Proteomes" id="UP001226867"/>
    </source>
</evidence>
<keyword evidence="1" id="KW-0805">Transcription regulation</keyword>
<proteinExistence type="predicted"/>
<dbReference type="SUPFAM" id="SSF46689">
    <property type="entry name" value="Homeodomain-like"/>
    <property type="match status" value="1"/>
</dbReference>
<keyword evidence="2" id="KW-0238">DNA-binding</keyword>
<dbReference type="SMART" id="SM00342">
    <property type="entry name" value="HTH_ARAC"/>
    <property type="match status" value="1"/>
</dbReference>
<feature type="domain" description="HTH araC/xylS-type" evidence="4">
    <location>
        <begin position="220"/>
        <end position="321"/>
    </location>
</feature>
<accession>A0ABT9S3I5</accession>
<dbReference type="Gene3D" id="1.10.10.60">
    <property type="entry name" value="Homeodomain-like"/>
    <property type="match status" value="1"/>
</dbReference>
<evidence type="ECO:0000256" key="3">
    <source>
        <dbReference type="ARBA" id="ARBA00023163"/>
    </source>
</evidence>
<dbReference type="InterPro" id="IPR035418">
    <property type="entry name" value="AraC-bd_2"/>
</dbReference>
<name>A0ABT9S3I5_9BURK</name>
<dbReference type="EMBL" id="JAUSRO010000003">
    <property type="protein sequence ID" value="MDP9898899.1"/>
    <property type="molecule type" value="Genomic_DNA"/>
</dbReference>
<dbReference type="RefSeq" id="WP_307688716.1">
    <property type="nucleotide sequence ID" value="NZ_JAUSRO010000003.1"/>
</dbReference>
<dbReference type="InterPro" id="IPR009057">
    <property type="entry name" value="Homeodomain-like_sf"/>
</dbReference>
<organism evidence="5 6">
    <name type="scientific">Variovorax ginsengisoli</name>
    <dbReference type="NCBI Taxonomy" id="363844"/>
    <lineage>
        <taxon>Bacteria</taxon>
        <taxon>Pseudomonadati</taxon>
        <taxon>Pseudomonadota</taxon>
        <taxon>Betaproteobacteria</taxon>
        <taxon>Burkholderiales</taxon>
        <taxon>Comamonadaceae</taxon>
        <taxon>Variovorax</taxon>
    </lineage>
</organism>
<protein>
    <submittedName>
        <fullName evidence="5">AraC-like DNA-binding protein</fullName>
    </submittedName>
</protein>
<sequence length="322" mass="34911">MDDRHPPSTIRRWSTDEVAPAQRLDYWVDAICEGFLEMEVSSPEAAAFSSSLVSAACGRVGVNRVSGCTQDVYRTPAAIARSTNSYFYLLCKTDTPWTTEQAGRSARLLPNDVVLVDSRRCYEFHFPVSADTISLQLPPDWLASWLVDPASQVAHRIDGQAGWGLALSSFARALSPESAAAAPLPHDVLSDQLGALLAMATQAAQPVLALPRASADALAGRIGDIVRQRHAEPGLTAADVARVLDLSPRTLHRALAHTGTTFAQCLMACRMAAARRMLADTRFDRLSIAEIGRRVGLVDASHFARVCRQQLGATPAVLRQRR</sequence>
<dbReference type="PANTHER" id="PTHR46796:SF6">
    <property type="entry name" value="ARAC SUBFAMILY"/>
    <property type="match status" value="1"/>
</dbReference>
<gene>
    <name evidence="5" type="ORF">J2W36_001143</name>
</gene>
<dbReference type="Pfam" id="PF12833">
    <property type="entry name" value="HTH_18"/>
    <property type="match status" value="1"/>
</dbReference>